<keyword evidence="2" id="KW-1185">Reference proteome</keyword>
<proteinExistence type="predicted"/>
<dbReference type="RefSeq" id="WP_238803688.1">
    <property type="nucleotide sequence ID" value="NZ_CAKLPY010000001.1"/>
</dbReference>
<name>A0ABN8EM52_9BACT</name>
<comment type="caution">
    <text evidence="1">The sequence shown here is derived from an EMBL/GenBank/DDBJ whole genome shotgun (WGS) entry which is preliminary data.</text>
</comment>
<accession>A0ABN8EM52</accession>
<reference evidence="1" key="1">
    <citation type="submission" date="2021-12" db="EMBL/GenBank/DDBJ databases">
        <authorList>
            <person name="Rodrigo-Torres L."/>
            <person name="Arahal R. D."/>
            <person name="Lucena T."/>
        </authorList>
    </citation>
    <scope>NUCLEOTIDE SEQUENCE</scope>
    <source>
        <strain evidence="1">CECT 8858</strain>
    </source>
</reference>
<evidence type="ECO:0000313" key="2">
    <source>
        <dbReference type="Proteomes" id="UP000837932"/>
    </source>
</evidence>
<organism evidence="1 2">
    <name type="scientific">Emticicia aquatica</name>
    <dbReference type="NCBI Taxonomy" id="1681835"/>
    <lineage>
        <taxon>Bacteria</taxon>
        <taxon>Pseudomonadati</taxon>
        <taxon>Bacteroidota</taxon>
        <taxon>Cytophagia</taxon>
        <taxon>Cytophagales</taxon>
        <taxon>Leadbetterellaceae</taxon>
        <taxon>Emticicia</taxon>
    </lineage>
</organism>
<protein>
    <recommendedName>
        <fullName evidence="3">MG2 domain-containing protein</fullName>
    </recommendedName>
</protein>
<sequence length="796" mass="91615">MLKNNLLNIIQAQKTLIKVIIIAFVWMTNACFAQNSLQDSLQNQFTAYHQNNLQEKIFLHTNKEFYLCDEILWFKIYNVDAFFHKPLNISKVAYVELLDKNNKSVLKTKLALKDGFGNGSLQLPHFIGSGNYKIRAYTHWMKNFNANYFFEKKLTIINSKKAYEGDSLHQKNQIEVAFFPEGGNLVNGLSSKIAFHVLKNNTGQSCNGVIINTKSDTVVKFSTHKFGIGNFTLTPESGQAYQAIIWLNDSTKIKQNLPIAYVNGTVMHLEEANNQQLKVRVETTNLSNVYLFVHTRGIIKSVQNAKIQHGNATFLIEKAKIGDGISHFTIFNDQKHPLCERLYFKYPEPLNLILSSEKSIYETRKKISLNIRATNQDEKPIQANLSMSVYKIDSLQTICDEDINSYFWLSSDLVGKIESPTYYFSAENGTHEAIDNLMLTHGWRRFRWENIISIKKSSFEFMPEYVGHVITGKITHPRTDIPAQNIEAFLSVASNRTLFRPAKSDTNGIVKFEIKDFYTNNEIILQTDSLYDVEIMNPFSEKYTTNLLPNFSQNQINLRELINHHVGVQVQSVYANNKLKQFIAPIIDTSAFYSKPDETYLLDNYVRFATVDEVLREYVKPVIVRKRNGKSHFLVYDLLKNKFFEDDPLVLLDGVPIFDIDKFITHNPSKIKKLEIVSRQYYLGKKSFSGILNFTTYQGNLANFELDPNTTVIDYEGLQKQRDFYSPIYQNQQQVASRMPDFRNVLYWSPILKTDQNGKQEVNFYSSDLTGKFVIILQGITKEGKTGSKIAQFDVK</sequence>
<gene>
    <name evidence="1" type="ORF">EMA8858_00029</name>
</gene>
<dbReference type="EMBL" id="CAKLPY010000001">
    <property type="protein sequence ID" value="CAH0993924.1"/>
    <property type="molecule type" value="Genomic_DNA"/>
</dbReference>
<evidence type="ECO:0000313" key="1">
    <source>
        <dbReference type="EMBL" id="CAH0993924.1"/>
    </source>
</evidence>
<evidence type="ECO:0008006" key="3">
    <source>
        <dbReference type="Google" id="ProtNLM"/>
    </source>
</evidence>
<dbReference type="Proteomes" id="UP000837932">
    <property type="component" value="Unassembled WGS sequence"/>
</dbReference>
<dbReference type="Gene3D" id="2.60.40.1930">
    <property type="match status" value="1"/>
</dbReference>